<dbReference type="InterPro" id="IPR053967">
    <property type="entry name" value="LlgE_F_G-like_D1"/>
</dbReference>
<dbReference type="InterPro" id="IPR010930">
    <property type="entry name" value="Flg_bb/hook_C_dom"/>
</dbReference>
<dbReference type="InterPro" id="IPR020013">
    <property type="entry name" value="Flagellar_FlgE/F/G"/>
</dbReference>
<dbReference type="AlphaFoldDB" id="A0A388TG39"/>
<dbReference type="PANTHER" id="PTHR30435:SF19">
    <property type="entry name" value="FLAGELLAR BASAL-BODY ROD PROTEIN FLGG"/>
    <property type="match status" value="1"/>
</dbReference>
<gene>
    <name evidence="6" type="ORF">NO2_0383</name>
</gene>
<dbReference type="EMBL" id="BGZO01000007">
    <property type="protein sequence ID" value="GBR75737.1"/>
    <property type="molecule type" value="Genomic_DNA"/>
</dbReference>
<dbReference type="PANTHER" id="PTHR30435">
    <property type="entry name" value="FLAGELLAR PROTEIN"/>
    <property type="match status" value="1"/>
</dbReference>
<dbReference type="GO" id="GO:0009425">
    <property type="term" value="C:bacterial-type flagellum basal body"/>
    <property type="evidence" value="ECO:0007669"/>
    <property type="project" value="UniProtKB-SubCell"/>
</dbReference>
<feature type="domain" description="Flagellar basal-body/hook protein C-terminal" evidence="4">
    <location>
        <begin position="203"/>
        <end position="241"/>
    </location>
</feature>
<protein>
    <submittedName>
        <fullName evidence="6">Flagellar basal-body rod protein</fullName>
    </submittedName>
</protein>
<proteinExistence type="inferred from homology"/>
<evidence type="ECO:0000256" key="2">
    <source>
        <dbReference type="RuleBase" id="RU362116"/>
    </source>
</evidence>
<comment type="similarity">
    <text evidence="1 2">Belongs to the flagella basal body rod proteins family.</text>
</comment>
<accession>A0A388TG39</accession>
<dbReference type="Pfam" id="PF22692">
    <property type="entry name" value="LlgE_F_G_D1"/>
    <property type="match status" value="1"/>
</dbReference>
<sequence>MLKNKLILFLVCAWGLLSAGNKQTTQALNVYEKEYGALMNNVVNVSTPGYRSAKLAVREKDGNLVVEEFATSLQNGPLIYSGNYLHVGIDGPGFFMVRTPSGVMFTRDGRFTFNANNELVTLSGQYPVQGQSGTIAIQPGNTYSTEFQITETGAIIHNGQQVNRLAVGVISGQSELKTVNGSFFTSDGGEGSFIILPTPMLKQYYYEGSNVAMNEELVAMPDISKKYDANAKVLQIMKKIQTTGREMGSAQ</sequence>
<evidence type="ECO:0000256" key="1">
    <source>
        <dbReference type="ARBA" id="ARBA00009677"/>
    </source>
</evidence>
<dbReference type="InterPro" id="IPR037925">
    <property type="entry name" value="FlgE/F/G-like"/>
</dbReference>
<name>A0A388TG39_9BACT</name>
<keyword evidence="2" id="KW-0975">Bacterial flagellum</keyword>
<keyword evidence="7" id="KW-1185">Reference proteome</keyword>
<dbReference type="GO" id="GO:0071978">
    <property type="term" value="P:bacterial-type flagellum-dependent swarming motility"/>
    <property type="evidence" value="ECO:0007669"/>
    <property type="project" value="TreeGrafter"/>
</dbReference>
<comment type="subcellular location">
    <subcellularLocation>
        <location evidence="2">Bacterial flagellum basal body</location>
    </subcellularLocation>
</comment>
<comment type="caution">
    <text evidence="6">The sequence shown here is derived from an EMBL/GenBank/DDBJ whole genome shotgun (WGS) entry which is preliminary data.</text>
</comment>
<evidence type="ECO:0000256" key="3">
    <source>
        <dbReference type="SAM" id="SignalP"/>
    </source>
</evidence>
<evidence type="ECO:0000259" key="4">
    <source>
        <dbReference type="Pfam" id="PF06429"/>
    </source>
</evidence>
<feature type="signal peptide" evidence="3">
    <location>
        <begin position="1"/>
        <end position="19"/>
    </location>
</feature>
<organism evidence="6 7">
    <name type="scientific">Candidatus Termititenax persephonae</name>
    <dbReference type="NCBI Taxonomy" id="2218525"/>
    <lineage>
        <taxon>Bacteria</taxon>
        <taxon>Bacillati</taxon>
        <taxon>Candidatus Margulisiibacteriota</taxon>
        <taxon>Candidatus Termititenacia</taxon>
        <taxon>Candidatus Termititenacales</taxon>
        <taxon>Candidatus Termititenacaceae</taxon>
        <taxon>Candidatus Termititenax</taxon>
    </lineage>
</organism>
<feature type="chain" id="PRO_5017436864" evidence="3">
    <location>
        <begin position="20"/>
        <end position="251"/>
    </location>
</feature>
<dbReference type="NCBIfam" id="TIGR03506">
    <property type="entry name" value="FlgEFG_subfam"/>
    <property type="match status" value="1"/>
</dbReference>
<dbReference type="SUPFAM" id="SSF117143">
    <property type="entry name" value="Flagellar hook protein flgE"/>
    <property type="match status" value="1"/>
</dbReference>
<keyword evidence="6" id="KW-0966">Cell projection</keyword>
<keyword evidence="6" id="KW-0282">Flagellum</keyword>
<keyword evidence="6" id="KW-0969">Cilium</keyword>
<evidence type="ECO:0000313" key="7">
    <source>
        <dbReference type="Proteomes" id="UP000275925"/>
    </source>
</evidence>
<dbReference type="Proteomes" id="UP000275925">
    <property type="component" value="Unassembled WGS sequence"/>
</dbReference>
<feature type="domain" description="Flagellar hook protein FlgE/F/G-like D1" evidence="5">
    <location>
        <begin position="89"/>
        <end position="155"/>
    </location>
</feature>
<evidence type="ECO:0000313" key="6">
    <source>
        <dbReference type="EMBL" id="GBR75737.1"/>
    </source>
</evidence>
<keyword evidence="3" id="KW-0732">Signal</keyword>
<reference evidence="6 7" key="1">
    <citation type="journal article" date="2019" name="ISME J.">
        <title>Genome analyses of uncultured TG2/ZB3 bacteria in 'Margulisbacteria' specifically attached to ectosymbiotic spirochetes of protists in the termite gut.</title>
        <authorList>
            <person name="Utami Y.D."/>
            <person name="Kuwahara H."/>
            <person name="Igai K."/>
            <person name="Murakami T."/>
            <person name="Sugaya K."/>
            <person name="Morikawa T."/>
            <person name="Nagura Y."/>
            <person name="Yuki M."/>
            <person name="Deevong P."/>
            <person name="Inoue T."/>
            <person name="Kihara K."/>
            <person name="Lo N."/>
            <person name="Yamada A."/>
            <person name="Ohkuma M."/>
            <person name="Hongoh Y."/>
        </authorList>
    </citation>
    <scope>NUCLEOTIDE SEQUENCE [LARGE SCALE GENOMIC DNA]</scope>
    <source>
        <strain evidence="6">NkOx7-02</strain>
    </source>
</reference>
<dbReference type="Pfam" id="PF06429">
    <property type="entry name" value="Flg_bbr_C"/>
    <property type="match status" value="1"/>
</dbReference>
<evidence type="ECO:0000259" key="5">
    <source>
        <dbReference type="Pfam" id="PF22692"/>
    </source>
</evidence>